<evidence type="ECO:0000313" key="3">
    <source>
        <dbReference type="EMBL" id="KAG0650908.1"/>
    </source>
</evidence>
<keyword evidence="1" id="KW-0547">Nucleotide-binding</keyword>
<dbReference type="Pfam" id="PF00012">
    <property type="entry name" value="HSP70"/>
    <property type="match status" value="1"/>
</dbReference>
<organism evidence="3 4">
    <name type="scientific">Hyphodiscus hymeniophilus</name>
    <dbReference type="NCBI Taxonomy" id="353542"/>
    <lineage>
        <taxon>Eukaryota</taxon>
        <taxon>Fungi</taxon>
        <taxon>Dikarya</taxon>
        <taxon>Ascomycota</taxon>
        <taxon>Pezizomycotina</taxon>
        <taxon>Leotiomycetes</taxon>
        <taxon>Helotiales</taxon>
        <taxon>Hyphodiscaceae</taxon>
        <taxon>Hyphodiscus</taxon>
    </lineage>
</organism>
<dbReference type="SUPFAM" id="SSF53067">
    <property type="entry name" value="Actin-like ATPase domain"/>
    <property type="match status" value="2"/>
</dbReference>
<dbReference type="EMBL" id="VNKQ01000005">
    <property type="protein sequence ID" value="KAG0650908.1"/>
    <property type="molecule type" value="Genomic_DNA"/>
</dbReference>
<accession>A0A9P7AYS8</accession>
<dbReference type="CDD" id="cd10170">
    <property type="entry name" value="ASKHA_NBD_HSP70"/>
    <property type="match status" value="1"/>
</dbReference>
<keyword evidence="2" id="KW-0067">ATP-binding</keyword>
<keyword evidence="4" id="KW-1185">Reference proteome</keyword>
<comment type="caution">
    <text evidence="3">The sequence shown here is derived from an EMBL/GenBank/DDBJ whole genome shotgun (WGS) entry which is preliminary data.</text>
</comment>
<protein>
    <recommendedName>
        <fullName evidence="5">Actin-like ATPase domain-containing protein</fullName>
    </recommendedName>
</protein>
<dbReference type="PANTHER" id="PTHR14187">
    <property type="entry name" value="ALPHA KINASE/ELONGATION FACTOR 2 KINASE"/>
    <property type="match status" value="1"/>
</dbReference>
<dbReference type="AlphaFoldDB" id="A0A9P7AYS8"/>
<sequence>MDDFARLALEERKLIVGIDFGTTFSGLAWAETRRVEKIFNVAIESWPANIETQEGTSSVKVPTEVRYTPQGMEWGFQIPSTIKRHKWFKLGLAEGKVSNIDGQQKSSDDLTIDYLTVLVKHLMYTLEQKLGKAILQSIPIEFCLTVPAIWSEVAKDKTLKACEKAGLKSKAGILLVSEPEAAAIYALHGLDPHGLQIGDCFVLCDAGGGTVDLISYTITDLHPILKIKEAASGTGDLCGSTFLNRRFGDFLNAKLGKQPGWDSEILAEALEKFDSIIKKQYSPSATHQDGYHILVPGLADDKDLGIKRGRFTITRTEMHDIFEPVVEKVIRLVEGQILATNQTISAVLLVGGFGQNNYLKERLRSSIGESIIVMQPPNAWTAVVRGAVMMALARANSKLATVNLVSRVARKHYGIELATTYDSAKHDESKKYWSDAGKLFGVNVMAWLIKKGDPVEESKPIKIHYDSYFLVSDGPLTTVDIDILCDEKSAIAPVHKGKPNVLKLATLTGDLSHLEKSDLEKMITTRNDGKKYYAVKLAIEATFHSASTTYVLLFHGKRYDTVTAEYV</sequence>
<dbReference type="Proteomes" id="UP000785200">
    <property type="component" value="Unassembled WGS sequence"/>
</dbReference>
<reference evidence="3" key="1">
    <citation type="submission" date="2019-07" db="EMBL/GenBank/DDBJ databases">
        <title>Hyphodiscus hymeniophilus genome sequencing and assembly.</title>
        <authorList>
            <person name="Kramer G."/>
            <person name="Nodwell J."/>
        </authorList>
    </citation>
    <scope>NUCLEOTIDE SEQUENCE</scope>
    <source>
        <strain evidence="3">ATCC 34498</strain>
    </source>
</reference>
<evidence type="ECO:0000256" key="1">
    <source>
        <dbReference type="ARBA" id="ARBA00022741"/>
    </source>
</evidence>
<dbReference type="InterPro" id="IPR013126">
    <property type="entry name" value="Hsp_70_fam"/>
</dbReference>
<evidence type="ECO:0000256" key="2">
    <source>
        <dbReference type="ARBA" id="ARBA00022840"/>
    </source>
</evidence>
<proteinExistence type="predicted"/>
<name>A0A9P7AYS8_9HELO</name>
<dbReference type="OrthoDB" id="2963168at2759"/>
<dbReference type="Gene3D" id="3.30.420.40">
    <property type="match status" value="2"/>
</dbReference>
<dbReference type="Gene3D" id="3.90.640.10">
    <property type="entry name" value="Actin, Chain A, domain 4"/>
    <property type="match status" value="1"/>
</dbReference>
<dbReference type="GO" id="GO:0140662">
    <property type="term" value="F:ATP-dependent protein folding chaperone"/>
    <property type="evidence" value="ECO:0007669"/>
    <property type="project" value="InterPro"/>
</dbReference>
<evidence type="ECO:0008006" key="5">
    <source>
        <dbReference type="Google" id="ProtNLM"/>
    </source>
</evidence>
<dbReference type="InterPro" id="IPR043129">
    <property type="entry name" value="ATPase_NBD"/>
</dbReference>
<dbReference type="PANTHER" id="PTHR14187:SF82">
    <property type="entry name" value="FAMILY CHAPERONE, PUTATIVE (AFU_ORTHOLOGUE AFUA_7G08575)-RELATED"/>
    <property type="match status" value="1"/>
</dbReference>
<evidence type="ECO:0000313" key="4">
    <source>
        <dbReference type="Proteomes" id="UP000785200"/>
    </source>
</evidence>
<dbReference type="GO" id="GO:0005524">
    <property type="term" value="F:ATP binding"/>
    <property type="evidence" value="ECO:0007669"/>
    <property type="project" value="UniProtKB-KW"/>
</dbReference>
<gene>
    <name evidence="3" type="ORF">D0Z07_2774</name>
</gene>